<feature type="compositionally biased region" description="Basic residues" evidence="1">
    <location>
        <begin position="197"/>
        <end position="206"/>
    </location>
</feature>
<reference evidence="2 3" key="2">
    <citation type="journal article" date="2019" name="G3 (Bethesda)">
        <title>Hybrid Assembly of the Genome of the Entomopathogenic Nematode Steinernema carpocapsae Identifies the X-Chromosome.</title>
        <authorList>
            <person name="Serra L."/>
            <person name="Macchietto M."/>
            <person name="Macias-Munoz A."/>
            <person name="McGill C.J."/>
            <person name="Rodriguez I.M."/>
            <person name="Rodriguez B."/>
            <person name="Murad R."/>
            <person name="Mortazavi A."/>
        </authorList>
    </citation>
    <scope>NUCLEOTIDE SEQUENCE [LARGE SCALE GENOMIC DNA]</scope>
    <source>
        <strain evidence="2 3">ALL</strain>
    </source>
</reference>
<dbReference type="AlphaFoldDB" id="A0A4U5M945"/>
<reference evidence="2 3" key="1">
    <citation type="journal article" date="2015" name="Genome Biol.">
        <title>Comparative genomics of Steinernema reveals deeply conserved gene regulatory networks.</title>
        <authorList>
            <person name="Dillman A.R."/>
            <person name="Macchietto M."/>
            <person name="Porter C.F."/>
            <person name="Rogers A."/>
            <person name="Williams B."/>
            <person name="Antoshechkin I."/>
            <person name="Lee M.M."/>
            <person name="Goodwin Z."/>
            <person name="Lu X."/>
            <person name="Lewis E.E."/>
            <person name="Goodrich-Blair H."/>
            <person name="Stock S.P."/>
            <person name="Adams B.J."/>
            <person name="Sternberg P.W."/>
            <person name="Mortazavi A."/>
        </authorList>
    </citation>
    <scope>NUCLEOTIDE SEQUENCE [LARGE SCALE GENOMIC DNA]</scope>
    <source>
        <strain evidence="2 3">ALL</strain>
    </source>
</reference>
<gene>
    <name evidence="2" type="ORF">L596_025868</name>
</gene>
<protein>
    <submittedName>
        <fullName evidence="2">Uncharacterized protein</fullName>
    </submittedName>
</protein>
<accession>A0A4U5M945</accession>
<comment type="caution">
    <text evidence="2">The sequence shown here is derived from an EMBL/GenBank/DDBJ whole genome shotgun (WGS) entry which is preliminary data.</text>
</comment>
<evidence type="ECO:0000313" key="3">
    <source>
        <dbReference type="Proteomes" id="UP000298663"/>
    </source>
</evidence>
<feature type="region of interest" description="Disordered" evidence="1">
    <location>
        <begin position="91"/>
        <end position="206"/>
    </location>
</feature>
<dbReference type="Proteomes" id="UP000298663">
    <property type="component" value="Unassembled WGS sequence"/>
</dbReference>
<dbReference type="EMBL" id="AZBU02000009">
    <property type="protein sequence ID" value="TKR65464.1"/>
    <property type="molecule type" value="Genomic_DNA"/>
</dbReference>
<feature type="compositionally biased region" description="Polar residues" evidence="1">
    <location>
        <begin position="158"/>
        <end position="182"/>
    </location>
</feature>
<feature type="compositionally biased region" description="Polar residues" evidence="1">
    <location>
        <begin position="91"/>
        <end position="112"/>
    </location>
</feature>
<proteinExistence type="predicted"/>
<feature type="compositionally biased region" description="Basic and acidic residues" evidence="1">
    <location>
        <begin position="183"/>
        <end position="196"/>
    </location>
</feature>
<sequence length="206" mass="22013">MKPEGGQDVKMKPIKVEMSQPVPVTSLMTKNIRESKSDLTAVFSKSLQMAASTASDPVVIRDVTSATNSAGMTTTDSRTPNKTVLDELLSTQGTETNLTKEATSVPNSQSAPGISPSLDVHPAAEVKPSATDAVKTGLSELTENTQPKKSETDLFLSDATQLSAETTQRSDSVRSGASCESESAQKDDRQAGGRDKKNMRRHFVHM</sequence>
<name>A0A4U5M945_STECR</name>
<evidence type="ECO:0000256" key="1">
    <source>
        <dbReference type="SAM" id="MobiDB-lite"/>
    </source>
</evidence>
<evidence type="ECO:0000313" key="2">
    <source>
        <dbReference type="EMBL" id="TKR65464.1"/>
    </source>
</evidence>
<keyword evidence="3" id="KW-1185">Reference proteome</keyword>
<organism evidence="2 3">
    <name type="scientific">Steinernema carpocapsae</name>
    <name type="common">Entomopathogenic nematode</name>
    <dbReference type="NCBI Taxonomy" id="34508"/>
    <lineage>
        <taxon>Eukaryota</taxon>
        <taxon>Metazoa</taxon>
        <taxon>Ecdysozoa</taxon>
        <taxon>Nematoda</taxon>
        <taxon>Chromadorea</taxon>
        <taxon>Rhabditida</taxon>
        <taxon>Tylenchina</taxon>
        <taxon>Panagrolaimomorpha</taxon>
        <taxon>Strongyloidoidea</taxon>
        <taxon>Steinernematidae</taxon>
        <taxon>Steinernema</taxon>
    </lineage>
</organism>